<protein>
    <submittedName>
        <fullName evidence="1">Uncharacterized protein</fullName>
    </submittedName>
</protein>
<reference evidence="1 2" key="1">
    <citation type="journal article" date="2019" name="Sci. Rep.">
        <title>Orb-weaving spider Araneus ventricosus genome elucidates the spidroin gene catalogue.</title>
        <authorList>
            <person name="Kono N."/>
            <person name="Nakamura H."/>
            <person name="Ohtoshi R."/>
            <person name="Moran D.A.P."/>
            <person name="Shinohara A."/>
            <person name="Yoshida Y."/>
            <person name="Fujiwara M."/>
            <person name="Mori M."/>
            <person name="Tomita M."/>
            <person name="Arakawa K."/>
        </authorList>
    </citation>
    <scope>NUCLEOTIDE SEQUENCE [LARGE SCALE GENOMIC DNA]</scope>
</reference>
<accession>A0A4Y2BXP2</accession>
<gene>
    <name evidence="1" type="ORF">AVEN_238698_1</name>
</gene>
<name>A0A4Y2BXP2_ARAVE</name>
<comment type="caution">
    <text evidence="1">The sequence shown here is derived from an EMBL/GenBank/DDBJ whole genome shotgun (WGS) entry which is preliminary data.</text>
</comment>
<evidence type="ECO:0000313" key="1">
    <source>
        <dbReference type="EMBL" id="GBL96337.1"/>
    </source>
</evidence>
<evidence type="ECO:0000313" key="2">
    <source>
        <dbReference type="Proteomes" id="UP000499080"/>
    </source>
</evidence>
<dbReference type="EMBL" id="BGPR01000119">
    <property type="protein sequence ID" value="GBL96337.1"/>
    <property type="molecule type" value="Genomic_DNA"/>
</dbReference>
<sequence length="161" mass="18351">MEISTTPRCNLSDEYSFVEEDKVITESFSRVENPPFPRLLPPLKYWTRRSVIERADPLLVNQMGTSTFRSMKDDYVDGRKEKNIVIITVAFMTFGPRCVIYNRVALLSLGIPRFRISSTGTPTFNLGLSEGAPGNSKLLKRSTKYDVPCYCPLPYLQMDIL</sequence>
<proteinExistence type="predicted"/>
<dbReference type="Proteomes" id="UP000499080">
    <property type="component" value="Unassembled WGS sequence"/>
</dbReference>
<organism evidence="1 2">
    <name type="scientific">Araneus ventricosus</name>
    <name type="common">Orbweaver spider</name>
    <name type="synonym">Epeira ventricosa</name>
    <dbReference type="NCBI Taxonomy" id="182803"/>
    <lineage>
        <taxon>Eukaryota</taxon>
        <taxon>Metazoa</taxon>
        <taxon>Ecdysozoa</taxon>
        <taxon>Arthropoda</taxon>
        <taxon>Chelicerata</taxon>
        <taxon>Arachnida</taxon>
        <taxon>Araneae</taxon>
        <taxon>Araneomorphae</taxon>
        <taxon>Entelegynae</taxon>
        <taxon>Araneoidea</taxon>
        <taxon>Araneidae</taxon>
        <taxon>Araneus</taxon>
    </lineage>
</organism>
<keyword evidence="2" id="KW-1185">Reference proteome</keyword>
<dbReference type="AlphaFoldDB" id="A0A4Y2BXP2"/>